<organism evidence="2">
    <name type="scientific">Oryza meridionalis</name>
    <dbReference type="NCBI Taxonomy" id="40149"/>
    <lineage>
        <taxon>Eukaryota</taxon>
        <taxon>Viridiplantae</taxon>
        <taxon>Streptophyta</taxon>
        <taxon>Embryophyta</taxon>
        <taxon>Tracheophyta</taxon>
        <taxon>Spermatophyta</taxon>
        <taxon>Magnoliopsida</taxon>
        <taxon>Liliopsida</taxon>
        <taxon>Poales</taxon>
        <taxon>Poaceae</taxon>
        <taxon>BOP clade</taxon>
        <taxon>Oryzoideae</taxon>
        <taxon>Oryzeae</taxon>
        <taxon>Oryzinae</taxon>
        <taxon>Oryza</taxon>
    </lineage>
</organism>
<dbReference type="AlphaFoldDB" id="A0A0E0DXL6"/>
<sequence length="126" mass="13949">MGPSIAIRRKWAGHNIPLGSAQMMRMPLELRHSPRSGSAPGEERPPPSRRIWGTPLPPSLMAPAVPVPWSPEAEFNGADEALSGARCRKESPRAAAALITVQMMPEWKDSRFDERIGAAPTMRTWW</sequence>
<dbReference type="EnsemblPlants" id="OMERI06G05460.1">
    <property type="protein sequence ID" value="OMERI06G05460.1"/>
    <property type="gene ID" value="OMERI06G05460"/>
</dbReference>
<accession>A0A0E0DXL6</accession>
<protein>
    <submittedName>
        <fullName evidence="2">Uncharacterized protein</fullName>
    </submittedName>
</protein>
<dbReference type="HOGENOM" id="CLU_2065155_0_0_1"/>
<evidence type="ECO:0000256" key="1">
    <source>
        <dbReference type="SAM" id="MobiDB-lite"/>
    </source>
</evidence>
<proteinExistence type="predicted"/>
<evidence type="ECO:0000313" key="2">
    <source>
        <dbReference type="EnsemblPlants" id="OMERI06G05460.1"/>
    </source>
</evidence>
<dbReference type="Gramene" id="OMERI06G05460.1">
    <property type="protein sequence ID" value="OMERI06G05460.1"/>
    <property type="gene ID" value="OMERI06G05460"/>
</dbReference>
<evidence type="ECO:0000313" key="3">
    <source>
        <dbReference type="Proteomes" id="UP000008021"/>
    </source>
</evidence>
<keyword evidence="3" id="KW-1185">Reference proteome</keyword>
<dbReference type="Proteomes" id="UP000008021">
    <property type="component" value="Chromosome 6"/>
</dbReference>
<name>A0A0E0DXL6_9ORYZ</name>
<reference evidence="2" key="2">
    <citation type="submission" date="2018-05" db="EMBL/GenBank/DDBJ databases">
        <title>OmerRS3 (Oryza meridionalis Reference Sequence Version 3).</title>
        <authorList>
            <person name="Zhang J."/>
            <person name="Kudrna D."/>
            <person name="Lee S."/>
            <person name="Talag J."/>
            <person name="Welchert J."/>
            <person name="Wing R.A."/>
        </authorList>
    </citation>
    <scope>NUCLEOTIDE SEQUENCE [LARGE SCALE GENOMIC DNA]</scope>
    <source>
        <strain evidence="2">cv. OR44</strain>
    </source>
</reference>
<reference evidence="2" key="1">
    <citation type="submission" date="2015-04" db="UniProtKB">
        <authorList>
            <consortium name="EnsemblPlants"/>
        </authorList>
    </citation>
    <scope>IDENTIFICATION</scope>
</reference>
<feature type="region of interest" description="Disordered" evidence="1">
    <location>
        <begin position="23"/>
        <end position="55"/>
    </location>
</feature>